<evidence type="ECO:0000313" key="6">
    <source>
        <dbReference type="Proteomes" id="UP000554235"/>
    </source>
</evidence>
<feature type="non-terminal residue" evidence="5">
    <location>
        <position position="1"/>
    </location>
</feature>
<dbReference type="Pfam" id="PF13460">
    <property type="entry name" value="NAD_binding_10"/>
    <property type="match status" value="1"/>
</dbReference>
<dbReference type="InterPro" id="IPR051609">
    <property type="entry name" value="NmrA/Isoflavone_reductase-like"/>
</dbReference>
<dbReference type="Proteomes" id="UP000554235">
    <property type="component" value="Unassembled WGS sequence"/>
</dbReference>
<keyword evidence="2" id="KW-0521">NADP</keyword>
<evidence type="ECO:0000256" key="3">
    <source>
        <dbReference type="ARBA" id="ARBA00023002"/>
    </source>
</evidence>
<dbReference type="EMBL" id="JAADYS010001518">
    <property type="protein sequence ID" value="KAF4462549.1"/>
    <property type="molecule type" value="Genomic_DNA"/>
</dbReference>
<dbReference type="OrthoDB" id="419598at2759"/>
<evidence type="ECO:0000256" key="2">
    <source>
        <dbReference type="ARBA" id="ARBA00022857"/>
    </source>
</evidence>
<dbReference type="InterPro" id="IPR036291">
    <property type="entry name" value="NAD(P)-bd_dom_sf"/>
</dbReference>
<comment type="caution">
    <text evidence="5">The sequence shown here is derived from an EMBL/GenBank/DDBJ whole genome shotgun (WGS) entry which is preliminary data.</text>
</comment>
<dbReference type="PANTHER" id="PTHR47706:SF4">
    <property type="entry name" value="NMRA-LIKE DOMAIN-CONTAINING PROTEIN"/>
    <property type="match status" value="1"/>
</dbReference>
<dbReference type="PANTHER" id="PTHR47706">
    <property type="entry name" value="NMRA-LIKE FAMILY PROTEIN"/>
    <property type="match status" value="1"/>
</dbReference>
<feature type="domain" description="NAD(P)-binding" evidence="4">
    <location>
        <begin position="8"/>
        <end position="101"/>
    </location>
</feature>
<sequence>MPVVAVAGGTGQLGRTIVDALLADGSYDVIILVRRANPTAQKEIGVPLISVDYANVDDLVSTLQSHNVNTVISTITTLGDNEPELNLIKAAEKSQITKRFVPSYWATDYS</sequence>
<proteinExistence type="inferred from homology"/>
<evidence type="ECO:0000259" key="4">
    <source>
        <dbReference type="Pfam" id="PF13460"/>
    </source>
</evidence>
<evidence type="ECO:0000256" key="1">
    <source>
        <dbReference type="ARBA" id="ARBA00005725"/>
    </source>
</evidence>
<comment type="similarity">
    <text evidence="1">Belongs to the NmrA-type oxidoreductase family. Isoflavone reductase subfamily.</text>
</comment>
<dbReference type="GO" id="GO:0016491">
    <property type="term" value="F:oxidoreductase activity"/>
    <property type="evidence" value="ECO:0007669"/>
    <property type="project" value="UniProtKB-KW"/>
</dbReference>
<organism evidence="5 6">
    <name type="scientific">Fusarium albosuccineum</name>
    <dbReference type="NCBI Taxonomy" id="1237068"/>
    <lineage>
        <taxon>Eukaryota</taxon>
        <taxon>Fungi</taxon>
        <taxon>Dikarya</taxon>
        <taxon>Ascomycota</taxon>
        <taxon>Pezizomycotina</taxon>
        <taxon>Sordariomycetes</taxon>
        <taxon>Hypocreomycetidae</taxon>
        <taxon>Hypocreales</taxon>
        <taxon>Nectriaceae</taxon>
        <taxon>Fusarium</taxon>
        <taxon>Fusarium decemcellulare species complex</taxon>
    </lineage>
</organism>
<dbReference type="SUPFAM" id="SSF51735">
    <property type="entry name" value="NAD(P)-binding Rossmann-fold domains"/>
    <property type="match status" value="1"/>
</dbReference>
<protein>
    <submittedName>
        <fullName evidence="5">NAD(P)-binding</fullName>
    </submittedName>
</protein>
<evidence type="ECO:0000313" key="5">
    <source>
        <dbReference type="EMBL" id="KAF4462549.1"/>
    </source>
</evidence>
<reference evidence="5 6" key="1">
    <citation type="submission" date="2020-01" db="EMBL/GenBank/DDBJ databases">
        <title>Identification and distribution of gene clusters putatively required for synthesis of sphingolipid metabolism inhibitors in phylogenetically diverse species of the filamentous fungus Fusarium.</title>
        <authorList>
            <person name="Kim H.-S."/>
            <person name="Busman M."/>
            <person name="Brown D.W."/>
            <person name="Divon H."/>
            <person name="Uhlig S."/>
            <person name="Proctor R.H."/>
        </authorList>
    </citation>
    <scope>NUCLEOTIDE SEQUENCE [LARGE SCALE GENOMIC DNA]</scope>
    <source>
        <strain evidence="5 6">NRRL 20459</strain>
    </source>
</reference>
<name>A0A8H4L7G3_9HYPO</name>
<keyword evidence="3" id="KW-0560">Oxidoreductase</keyword>
<keyword evidence="6" id="KW-1185">Reference proteome</keyword>
<dbReference type="InterPro" id="IPR016040">
    <property type="entry name" value="NAD(P)-bd_dom"/>
</dbReference>
<accession>A0A8H4L7G3</accession>
<gene>
    <name evidence="5" type="ORF">FALBO_10636</name>
</gene>
<dbReference type="Gene3D" id="3.40.50.720">
    <property type="entry name" value="NAD(P)-binding Rossmann-like Domain"/>
    <property type="match status" value="1"/>
</dbReference>
<dbReference type="AlphaFoldDB" id="A0A8H4L7G3"/>